<dbReference type="PANTHER" id="PTHR37792">
    <property type="entry name" value="RIBONUCLEASE MRP PROTEIN SUBUNIT RMP1"/>
    <property type="match status" value="1"/>
</dbReference>
<feature type="domain" description="RNase MRP protein 1 RNA binding" evidence="2">
    <location>
        <begin position="35"/>
        <end position="123"/>
    </location>
</feature>
<accession>A0A6A6T7A6</accession>
<feature type="non-terminal residue" evidence="3">
    <location>
        <position position="1"/>
    </location>
</feature>
<dbReference type="GO" id="GO:0000466">
    <property type="term" value="P:maturation of 5.8S rRNA from tricistronic rRNA transcript (SSU-rRNA, 5.8S rRNA, LSU-rRNA)"/>
    <property type="evidence" value="ECO:0007669"/>
    <property type="project" value="TreeGrafter"/>
</dbReference>
<gene>
    <name evidence="3" type="ORF">K491DRAFT_568065</name>
</gene>
<keyword evidence="4" id="KW-1185">Reference proteome</keyword>
<reference evidence="3" key="1">
    <citation type="journal article" date="2020" name="Stud. Mycol.">
        <title>101 Dothideomycetes genomes: a test case for predicting lifestyles and emergence of pathogens.</title>
        <authorList>
            <person name="Haridas S."/>
            <person name="Albert R."/>
            <person name="Binder M."/>
            <person name="Bloem J."/>
            <person name="Labutti K."/>
            <person name="Salamov A."/>
            <person name="Andreopoulos B."/>
            <person name="Baker S."/>
            <person name="Barry K."/>
            <person name="Bills G."/>
            <person name="Bluhm B."/>
            <person name="Cannon C."/>
            <person name="Castanera R."/>
            <person name="Culley D."/>
            <person name="Daum C."/>
            <person name="Ezra D."/>
            <person name="Gonzalez J."/>
            <person name="Henrissat B."/>
            <person name="Kuo A."/>
            <person name="Liang C."/>
            <person name="Lipzen A."/>
            <person name="Lutzoni F."/>
            <person name="Magnuson J."/>
            <person name="Mondo S."/>
            <person name="Nolan M."/>
            <person name="Ohm R."/>
            <person name="Pangilinan J."/>
            <person name="Park H.-J."/>
            <person name="Ramirez L."/>
            <person name="Alfaro M."/>
            <person name="Sun H."/>
            <person name="Tritt A."/>
            <person name="Yoshinaga Y."/>
            <person name="Zwiers L.-H."/>
            <person name="Turgeon B."/>
            <person name="Goodwin S."/>
            <person name="Spatafora J."/>
            <person name="Crous P."/>
            <person name="Grigoriev I."/>
        </authorList>
    </citation>
    <scope>NUCLEOTIDE SEQUENCE</scope>
    <source>
        <strain evidence="3">CBS 122681</strain>
    </source>
</reference>
<proteinExistence type="predicted"/>
<feature type="non-terminal residue" evidence="3">
    <location>
        <position position="162"/>
    </location>
</feature>
<dbReference type="Proteomes" id="UP000799324">
    <property type="component" value="Unassembled WGS sequence"/>
</dbReference>
<dbReference type="EMBL" id="MU004359">
    <property type="protein sequence ID" value="KAF2654718.1"/>
    <property type="molecule type" value="Genomic_DNA"/>
</dbReference>
<dbReference type="OrthoDB" id="5414547at2759"/>
<evidence type="ECO:0000313" key="4">
    <source>
        <dbReference type="Proteomes" id="UP000799324"/>
    </source>
</evidence>
<dbReference type="InterPro" id="IPR047204">
    <property type="entry name" value="RMP1_RBD"/>
</dbReference>
<dbReference type="AlphaFoldDB" id="A0A6A6T7A6"/>
<evidence type="ECO:0000259" key="2">
    <source>
        <dbReference type="Pfam" id="PF20945"/>
    </source>
</evidence>
<dbReference type="PANTHER" id="PTHR37792:SF1">
    <property type="entry name" value="RIBONUCLEASE MRP PROTEIN SUBUNIT RMP1"/>
    <property type="match status" value="1"/>
</dbReference>
<keyword evidence="1" id="KW-0812">Transmembrane</keyword>
<keyword evidence="1" id="KW-0472">Membrane</keyword>
<dbReference type="Pfam" id="PF20945">
    <property type="entry name" value="RMP1"/>
    <property type="match status" value="1"/>
</dbReference>
<dbReference type="GO" id="GO:0042134">
    <property type="term" value="F:rRNA primary transcript binding"/>
    <property type="evidence" value="ECO:0007669"/>
    <property type="project" value="InterPro"/>
</dbReference>
<dbReference type="GO" id="GO:0000294">
    <property type="term" value="P:nuclear-transcribed mRNA catabolic process, RNase MRP-dependent"/>
    <property type="evidence" value="ECO:0007669"/>
    <property type="project" value="TreeGrafter"/>
</dbReference>
<name>A0A6A6T7A6_9PLEO</name>
<organism evidence="3 4">
    <name type="scientific">Lophiostoma macrostomum CBS 122681</name>
    <dbReference type="NCBI Taxonomy" id="1314788"/>
    <lineage>
        <taxon>Eukaryota</taxon>
        <taxon>Fungi</taxon>
        <taxon>Dikarya</taxon>
        <taxon>Ascomycota</taxon>
        <taxon>Pezizomycotina</taxon>
        <taxon>Dothideomycetes</taxon>
        <taxon>Pleosporomycetidae</taxon>
        <taxon>Pleosporales</taxon>
        <taxon>Lophiostomataceae</taxon>
        <taxon>Lophiostoma</taxon>
    </lineage>
</organism>
<dbReference type="CDD" id="cd22573">
    <property type="entry name" value="RMP1_RBD"/>
    <property type="match status" value="1"/>
</dbReference>
<dbReference type="GO" id="GO:0000172">
    <property type="term" value="C:ribonuclease MRP complex"/>
    <property type="evidence" value="ECO:0007669"/>
    <property type="project" value="InterPro"/>
</dbReference>
<feature type="transmembrane region" description="Helical" evidence="1">
    <location>
        <begin position="98"/>
        <end position="121"/>
    </location>
</feature>
<sequence length="162" mass="18360">NSQQPVAVTQPKITAATLLSISDAEKGSLRDVLALLNSLFTRNRNQHRRSTWFKSLQQFRKQLGLLLDELDGKSGKTKEEKLTRRLVHWDESCIHHWYLHYTQLVAIGSFAMLGLVLMACVARVCKITGITDVYEQIRSDDMHMVMGMMDDGAVEEELGSLL</sequence>
<keyword evidence="1" id="KW-1133">Transmembrane helix</keyword>
<dbReference type="InterPro" id="IPR047205">
    <property type="entry name" value="RMP1"/>
</dbReference>
<protein>
    <recommendedName>
        <fullName evidence="2">RNase MRP protein 1 RNA binding domain-containing protein</fullName>
    </recommendedName>
</protein>
<evidence type="ECO:0000256" key="1">
    <source>
        <dbReference type="SAM" id="Phobius"/>
    </source>
</evidence>
<evidence type="ECO:0000313" key="3">
    <source>
        <dbReference type="EMBL" id="KAF2654718.1"/>
    </source>
</evidence>